<evidence type="ECO:0000313" key="5">
    <source>
        <dbReference type="EMBL" id="MEJ8570287.1"/>
    </source>
</evidence>
<dbReference type="InterPro" id="IPR002026">
    <property type="entry name" value="Urease_gamma/gamma-beta_su"/>
</dbReference>
<keyword evidence="3 5" id="KW-0378">Hydrolase</keyword>
<dbReference type="CDD" id="cd00407">
    <property type="entry name" value="Urease_beta"/>
    <property type="match status" value="1"/>
</dbReference>
<dbReference type="Pfam" id="PF00699">
    <property type="entry name" value="Urease_beta"/>
    <property type="match status" value="1"/>
</dbReference>
<comment type="pathway">
    <text evidence="1">Nitrogen metabolism; urea degradation; CO(2) and NH(3) from urea (urease route): step 1/1.</text>
</comment>
<accession>A0AAW9RDH8</accession>
<dbReference type="InterPro" id="IPR050069">
    <property type="entry name" value="Urease_subunit"/>
</dbReference>
<dbReference type="InterPro" id="IPR036461">
    <property type="entry name" value="Urease_betasu_sf"/>
</dbReference>
<dbReference type="Gene3D" id="3.30.280.10">
    <property type="entry name" value="Urease, gamma-like subunit"/>
    <property type="match status" value="1"/>
</dbReference>
<dbReference type="PANTHER" id="PTHR33569:SF1">
    <property type="entry name" value="UREASE"/>
    <property type="match status" value="1"/>
</dbReference>
<dbReference type="InterPro" id="IPR036463">
    <property type="entry name" value="Urease_gamma_sf"/>
</dbReference>
<dbReference type="NCBIfam" id="NF009671">
    <property type="entry name" value="PRK13192.1"/>
    <property type="match status" value="1"/>
</dbReference>
<evidence type="ECO:0000313" key="6">
    <source>
        <dbReference type="Proteomes" id="UP001378188"/>
    </source>
</evidence>
<comment type="caution">
    <text evidence="5">The sequence shown here is derived from an EMBL/GenBank/DDBJ whole genome shotgun (WGS) entry which is preliminary data.</text>
</comment>
<dbReference type="Pfam" id="PF00547">
    <property type="entry name" value="Urease_gamma"/>
    <property type="match status" value="1"/>
</dbReference>
<dbReference type="AlphaFoldDB" id="A0AAW9RDH8"/>
<dbReference type="RefSeq" id="WP_340328019.1">
    <property type="nucleotide sequence ID" value="NZ_JAZHOF010000001.1"/>
</dbReference>
<dbReference type="GO" id="GO:0009039">
    <property type="term" value="F:urease activity"/>
    <property type="evidence" value="ECO:0007669"/>
    <property type="project" value="UniProtKB-EC"/>
</dbReference>
<gene>
    <name evidence="5" type="primary">ureB</name>
    <name evidence="5" type="ORF">V3328_02280</name>
</gene>
<proteinExistence type="predicted"/>
<sequence length="230" mass="24715">MNLTPTELERLTIFTAAELARRYRGEGVRLSLPEATALIADEILLAARKGMQHPELVAMAATILTAGEVEAGVPQMLRTLSVEVSMAEGTKLVTIFDPIAPGADDGPAPGEVIPMDGEIEINAGRERVEVEVLNTGDRTIQVRSHAHFFEVNRALRFDRRAAFGMRLDRPAGGGERFDPGIARTVTLVPYGGARRISGFSMLTEGQADDPAVREAAFARAAASGHLEETP</sequence>
<dbReference type="EMBL" id="JAZHOF010000001">
    <property type="protein sequence ID" value="MEJ8570287.1"/>
    <property type="molecule type" value="Genomic_DNA"/>
</dbReference>
<evidence type="ECO:0000256" key="1">
    <source>
        <dbReference type="ARBA" id="ARBA00004897"/>
    </source>
</evidence>
<dbReference type="InterPro" id="IPR008223">
    <property type="entry name" value="Urease_gamma-beta_su"/>
</dbReference>
<protein>
    <recommendedName>
        <fullName evidence="2">urease</fullName>
        <ecNumber evidence="2">3.5.1.5</ecNumber>
    </recommendedName>
</protein>
<keyword evidence="6" id="KW-1185">Reference proteome</keyword>
<dbReference type="Gene3D" id="2.10.150.10">
    <property type="entry name" value="Urease, beta subunit"/>
    <property type="match status" value="1"/>
</dbReference>
<dbReference type="PANTHER" id="PTHR33569">
    <property type="entry name" value="UREASE"/>
    <property type="match status" value="1"/>
</dbReference>
<reference evidence="5 6" key="1">
    <citation type="submission" date="2024-02" db="EMBL/GenBank/DDBJ databases">
        <title>Genome analysis and characterization of Microbaculum marinisediminis sp. nov., isolated from marine sediment.</title>
        <authorList>
            <person name="Du Z.-J."/>
            <person name="Ye Y.-Q."/>
            <person name="Zhang Z.-R."/>
            <person name="Yuan S.-M."/>
            <person name="Zhang X.-Y."/>
        </authorList>
    </citation>
    <scope>NUCLEOTIDE SEQUENCE [LARGE SCALE GENOMIC DNA]</scope>
    <source>
        <strain evidence="5 6">SDUM1044001</strain>
    </source>
</reference>
<comment type="catalytic activity">
    <reaction evidence="4">
        <text>urea + 2 H2O + H(+) = hydrogencarbonate + 2 NH4(+)</text>
        <dbReference type="Rhea" id="RHEA:20557"/>
        <dbReference type="ChEBI" id="CHEBI:15377"/>
        <dbReference type="ChEBI" id="CHEBI:15378"/>
        <dbReference type="ChEBI" id="CHEBI:16199"/>
        <dbReference type="ChEBI" id="CHEBI:17544"/>
        <dbReference type="ChEBI" id="CHEBI:28938"/>
        <dbReference type="EC" id="3.5.1.5"/>
    </reaction>
</comment>
<dbReference type="NCBIfam" id="TIGR00193">
    <property type="entry name" value="urease_gam"/>
    <property type="match status" value="1"/>
</dbReference>
<organism evidence="5 6">
    <name type="scientific">Microbaculum marinum</name>
    <dbReference type="NCBI Taxonomy" id="1764581"/>
    <lineage>
        <taxon>Bacteria</taxon>
        <taxon>Pseudomonadati</taxon>
        <taxon>Pseudomonadota</taxon>
        <taxon>Alphaproteobacteria</taxon>
        <taxon>Hyphomicrobiales</taxon>
        <taxon>Tepidamorphaceae</taxon>
        <taxon>Microbaculum</taxon>
    </lineage>
</organism>
<evidence type="ECO:0000256" key="3">
    <source>
        <dbReference type="ARBA" id="ARBA00022801"/>
    </source>
</evidence>
<dbReference type="NCBIfam" id="TIGR00192">
    <property type="entry name" value="urease_beta"/>
    <property type="match status" value="1"/>
</dbReference>
<dbReference type="GO" id="GO:0016151">
    <property type="term" value="F:nickel cation binding"/>
    <property type="evidence" value="ECO:0007669"/>
    <property type="project" value="InterPro"/>
</dbReference>
<dbReference type="InterPro" id="IPR002019">
    <property type="entry name" value="Urease_beta-like"/>
</dbReference>
<dbReference type="SUPFAM" id="SSF51278">
    <property type="entry name" value="Urease, beta-subunit"/>
    <property type="match status" value="1"/>
</dbReference>
<dbReference type="CDD" id="cd00390">
    <property type="entry name" value="Urease_gamma"/>
    <property type="match status" value="1"/>
</dbReference>
<dbReference type="GO" id="GO:0035550">
    <property type="term" value="C:urease complex"/>
    <property type="evidence" value="ECO:0007669"/>
    <property type="project" value="InterPro"/>
</dbReference>
<dbReference type="EC" id="3.5.1.5" evidence="2"/>
<dbReference type="Proteomes" id="UP001378188">
    <property type="component" value="Unassembled WGS sequence"/>
</dbReference>
<dbReference type="PIRSF" id="PIRSF001225">
    <property type="entry name" value="Urease_gammabeta"/>
    <property type="match status" value="1"/>
</dbReference>
<name>A0AAW9RDH8_9HYPH</name>
<evidence type="ECO:0000256" key="4">
    <source>
        <dbReference type="ARBA" id="ARBA00047778"/>
    </source>
</evidence>
<evidence type="ECO:0000256" key="2">
    <source>
        <dbReference type="ARBA" id="ARBA00012934"/>
    </source>
</evidence>
<dbReference type="SUPFAM" id="SSF54111">
    <property type="entry name" value="Urease, gamma-subunit"/>
    <property type="match status" value="1"/>
</dbReference>
<dbReference type="GO" id="GO:0043419">
    <property type="term" value="P:urea catabolic process"/>
    <property type="evidence" value="ECO:0007669"/>
    <property type="project" value="InterPro"/>
</dbReference>